<dbReference type="Proteomes" id="UP000010411">
    <property type="component" value="Unassembled WGS sequence"/>
</dbReference>
<dbReference type="SUPFAM" id="SSF46894">
    <property type="entry name" value="C-terminal effector domain of the bipartite response regulators"/>
    <property type="match status" value="1"/>
</dbReference>
<gene>
    <name evidence="1" type="ORF">STRIP9103_01192</name>
</gene>
<dbReference type="Gene3D" id="1.10.10.10">
    <property type="entry name" value="Winged helix-like DNA-binding domain superfamily/Winged helix DNA-binding domain"/>
    <property type="match status" value="1"/>
</dbReference>
<dbReference type="AlphaFoldDB" id="L1KJ63"/>
<reference evidence="1 2" key="1">
    <citation type="submission" date="2012-11" db="EMBL/GenBank/DDBJ databases">
        <authorList>
            <person name="Huguet-Tapia J.C."/>
            <person name="Durkin A.S."/>
            <person name="Pettis G.S."/>
            <person name="Badger J.H."/>
        </authorList>
    </citation>
    <scope>NUCLEOTIDE SEQUENCE [LARGE SCALE GENOMIC DNA]</scope>
    <source>
        <strain evidence="1 2">91-03</strain>
    </source>
</reference>
<dbReference type="GO" id="GO:0006355">
    <property type="term" value="P:regulation of DNA-templated transcription"/>
    <property type="evidence" value="ECO:0007669"/>
    <property type="project" value="InterPro"/>
</dbReference>
<keyword evidence="2" id="KW-1185">Reference proteome</keyword>
<dbReference type="GO" id="GO:0003677">
    <property type="term" value="F:DNA binding"/>
    <property type="evidence" value="ECO:0007669"/>
    <property type="project" value="InterPro"/>
</dbReference>
<proteinExistence type="predicted"/>
<accession>L1KJ63</accession>
<evidence type="ECO:0000313" key="2">
    <source>
        <dbReference type="Proteomes" id="UP000010411"/>
    </source>
</evidence>
<comment type="caution">
    <text evidence="1">The sequence shown here is derived from an EMBL/GenBank/DDBJ whole genome shotgun (WGS) entry which is preliminary data.</text>
</comment>
<organism evidence="1 2">
    <name type="scientific">Streptomyces ipomoeae 91-03</name>
    <dbReference type="NCBI Taxonomy" id="698759"/>
    <lineage>
        <taxon>Bacteria</taxon>
        <taxon>Bacillati</taxon>
        <taxon>Actinomycetota</taxon>
        <taxon>Actinomycetes</taxon>
        <taxon>Kitasatosporales</taxon>
        <taxon>Streptomycetaceae</taxon>
        <taxon>Streptomyces</taxon>
    </lineage>
</organism>
<sequence length="49" mass="5397">MLLAPGVVTREAALNICLTEKTVRNYLSGISRKRQVRDHGAAAPFGKMR</sequence>
<protein>
    <submittedName>
        <fullName evidence="1">Uncharacterized protein</fullName>
    </submittedName>
</protein>
<evidence type="ECO:0000313" key="1">
    <source>
        <dbReference type="EMBL" id="EKX60632.1"/>
    </source>
</evidence>
<dbReference type="PATRIC" id="fig|698759.3.peg.8638"/>
<dbReference type="EMBL" id="AEJC01000638">
    <property type="protein sequence ID" value="EKX60632.1"/>
    <property type="molecule type" value="Genomic_DNA"/>
</dbReference>
<name>L1KJ63_9ACTN</name>
<dbReference type="InterPro" id="IPR036388">
    <property type="entry name" value="WH-like_DNA-bd_sf"/>
</dbReference>
<dbReference type="InterPro" id="IPR016032">
    <property type="entry name" value="Sig_transdc_resp-reg_C-effctor"/>
</dbReference>